<comment type="similarity">
    <text evidence="1 2">Belongs to the small heat shock protein (HSP20) family.</text>
</comment>
<gene>
    <name evidence="4" type="ORF">MSPICULIGERA_LOCUS1224</name>
    <name evidence="5" type="ORF">MSPICULIGERA_LOCUS15071</name>
</gene>
<evidence type="ECO:0000313" key="5">
    <source>
        <dbReference type="EMBL" id="CAJ0576784.1"/>
    </source>
</evidence>
<evidence type="ECO:0000259" key="3">
    <source>
        <dbReference type="PROSITE" id="PS01031"/>
    </source>
</evidence>
<dbReference type="AlphaFoldDB" id="A0AA36C521"/>
<dbReference type="EMBL" id="CATQJA010000324">
    <property type="protein sequence ID" value="CAJ0559270.1"/>
    <property type="molecule type" value="Genomic_DNA"/>
</dbReference>
<dbReference type="Gene3D" id="2.60.40.790">
    <property type="match status" value="1"/>
</dbReference>
<dbReference type="CDD" id="cd06526">
    <property type="entry name" value="metazoan_ACD"/>
    <property type="match status" value="1"/>
</dbReference>
<accession>A0AA36C521</accession>
<dbReference type="EMBL" id="CATQJA010002647">
    <property type="protein sequence ID" value="CAJ0576784.1"/>
    <property type="molecule type" value="Genomic_DNA"/>
</dbReference>
<name>A0AA36C521_9BILA</name>
<sequence length="112" mass="12764">MSQIEVDHDGNEHQAKFWDWPLHGGDGVIRVHDDGTGFEVGLDAKYFTEKEITVKVIGDRLEIDFEHEQRTDKFGSITRKISRCYHLPAGVDAQSIKSHLSQGILYIRGNKQ</sequence>
<dbReference type="SUPFAM" id="SSF49764">
    <property type="entry name" value="HSP20-like chaperones"/>
    <property type="match status" value="1"/>
</dbReference>
<reference evidence="4" key="1">
    <citation type="submission" date="2023-06" db="EMBL/GenBank/DDBJ databases">
        <authorList>
            <person name="Delattre M."/>
        </authorList>
    </citation>
    <scope>NUCLEOTIDE SEQUENCE</scope>
    <source>
        <strain evidence="4">AF72</strain>
    </source>
</reference>
<dbReference type="Pfam" id="PF00011">
    <property type="entry name" value="HSP20"/>
    <property type="match status" value="1"/>
</dbReference>
<evidence type="ECO:0000256" key="1">
    <source>
        <dbReference type="PROSITE-ProRule" id="PRU00285"/>
    </source>
</evidence>
<evidence type="ECO:0000256" key="2">
    <source>
        <dbReference type="RuleBase" id="RU003616"/>
    </source>
</evidence>
<dbReference type="InterPro" id="IPR002068">
    <property type="entry name" value="A-crystallin/Hsp20_dom"/>
</dbReference>
<dbReference type="PANTHER" id="PTHR45640:SF35">
    <property type="entry name" value="HEAT SHOCK PROTEIN HSP-12.2"/>
    <property type="match status" value="1"/>
</dbReference>
<dbReference type="InterPro" id="IPR001436">
    <property type="entry name" value="Alpha-crystallin/sHSP_animal"/>
</dbReference>
<dbReference type="GO" id="GO:0009408">
    <property type="term" value="P:response to heat"/>
    <property type="evidence" value="ECO:0007669"/>
    <property type="project" value="TreeGrafter"/>
</dbReference>
<comment type="caution">
    <text evidence="4">The sequence shown here is derived from an EMBL/GenBank/DDBJ whole genome shotgun (WGS) entry which is preliminary data.</text>
</comment>
<organism evidence="4 6">
    <name type="scientific">Mesorhabditis spiculigera</name>
    <dbReference type="NCBI Taxonomy" id="96644"/>
    <lineage>
        <taxon>Eukaryota</taxon>
        <taxon>Metazoa</taxon>
        <taxon>Ecdysozoa</taxon>
        <taxon>Nematoda</taxon>
        <taxon>Chromadorea</taxon>
        <taxon>Rhabditida</taxon>
        <taxon>Rhabditina</taxon>
        <taxon>Rhabditomorpha</taxon>
        <taxon>Rhabditoidea</taxon>
        <taxon>Rhabditidae</taxon>
        <taxon>Mesorhabditinae</taxon>
        <taxon>Mesorhabditis</taxon>
    </lineage>
</organism>
<dbReference type="PANTHER" id="PTHR45640">
    <property type="entry name" value="HEAT SHOCK PROTEIN HSP-12.2-RELATED"/>
    <property type="match status" value="1"/>
</dbReference>
<dbReference type="PROSITE" id="PS01031">
    <property type="entry name" value="SHSP"/>
    <property type="match status" value="1"/>
</dbReference>
<proteinExistence type="inferred from homology"/>
<evidence type="ECO:0000313" key="4">
    <source>
        <dbReference type="EMBL" id="CAJ0559270.1"/>
    </source>
</evidence>
<feature type="non-terminal residue" evidence="4">
    <location>
        <position position="1"/>
    </location>
</feature>
<evidence type="ECO:0000313" key="6">
    <source>
        <dbReference type="Proteomes" id="UP001177023"/>
    </source>
</evidence>
<dbReference type="PRINTS" id="PR00299">
    <property type="entry name" value="ACRYSTALLIN"/>
</dbReference>
<dbReference type="GO" id="GO:0005737">
    <property type="term" value="C:cytoplasm"/>
    <property type="evidence" value="ECO:0007669"/>
    <property type="project" value="TreeGrafter"/>
</dbReference>
<dbReference type="Proteomes" id="UP001177023">
    <property type="component" value="Unassembled WGS sequence"/>
</dbReference>
<keyword evidence="6" id="KW-1185">Reference proteome</keyword>
<dbReference type="InterPro" id="IPR008978">
    <property type="entry name" value="HSP20-like_chaperone"/>
</dbReference>
<dbReference type="GO" id="GO:0051082">
    <property type="term" value="F:unfolded protein binding"/>
    <property type="evidence" value="ECO:0007669"/>
    <property type="project" value="TreeGrafter"/>
</dbReference>
<protein>
    <recommendedName>
        <fullName evidence="3">SHSP domain-containing protein</fullName>
    </recommendedName>
</protein>
<dbReference type="GO" id="GO:0005634">
    <property type="term" value="C:nucleus"/>
    <property type="evidence" value="ECO:0007669"/>
    <property type="project" value="TreeGrafter"/>
</dbReference>
<feature type="domain" description="SHSP" evidence="3">
    <location>
        <begin position="19"/>
        <end position="112"/>
    </location>
</feature>
<dbReference type="GO" id="GO:0042026">
    <property type="term" value="P:protein refolding"/>
    <property type="evidence" value="ECO:0007669"/>
    <property type="project" value="TreeGrafter"/>
</dbReference>